<dbReference type="EMBL" id="JAASRN010000001">
    <property type="protein sequence ID" value="NIK72754.1"/>
    <property type="molecule type" value="Genomic_DNA"/>
</dbReference>
<gene>
    <name evidence="6" type="ORF">FHS56_000240</name>
</gene>
<feature type="transmembrane region" description="Helical" evidence="4">
    <location>
        <begin position="343"/>
        <end position="365"/>
    </location>
</feature>
<comment type="similarity">
    <text evidence="1">Belongs to the glycosyltransferase 2 family.</text>
</comment>
<dbReference type="InterPro" id="IPR029044">
    <property type="entry name" value="Nucleotide-diphossugar_trans"/>
</dbReference>
<keyword evidence="7" id="KW-1185">Reference proteome</keyword>
<dbReference type="InterPro" id="IPR001173">
    <property type="entry name" value="Glyco_trans_2-like"/>
</dbReference>
<evidence type="ECO:0000256" key="4">
    <source>
        <dbReference type="SAM" id="Phobius"/>
    </source>
</evidence>
<evidence type="ECO:0000259" key="5">
    <source>
        <dbReference type="Pfam" id="PF00535"/>
    </source>
</evidence>
<dbReference type="Gene3D" id="3.90.550.10">
    <property type="entry name" value="Spore Coat Polysaccharide Biosynthesis Protein SpsA, Chain A"/>
    <property type="match status" value="1"/>
</dbReference>
<comment type="caution">
    <text evidence="6">The sequence shown here is derived from an EMBL/GenBank/DDBJ whole genome shotgun (WGS) entry which is preliminary data.</text>
</comment>
<dbReference type="Proteomes" id="UP000537126">
    <property type="component" value="Unassembled WGS sequence"/>
</dbReference>
<name>A0A846MMN7_9BACT</name>
<dbReference type="Pfam" id="PF00535">
    <property type="entry name" value="Glycos_transf_2"/>
    <property type="match status" value="1"/>
</dbReference>
<feature type="transmembrane region" description="Helical" evidence="4">
    <location>
        <begin position="289"/>
        <end position="312"/>
    </location>
</feature>
<feature type="transmembrane region" description="Helical" evidence="4">
    <location>
        <begin position="6"/>
        <end position="24"/>
    </location>
</feature>
<proteinExistence type="inferred from homology"/>
<sequence>MMEAALWAILLPYCLLLLWILVQYRRNALYCQQINKRSKTSYPNGCLSVVVAMRNEADNIEAFLNCMAQQTLAAAYWELCLVDDHSDDNSKQIAERWAKQHPQLSIKLFSLPPHMHGKKAALTYGIQQSRYDFICCTDADCQPTPQWLELMRSFQKKSGAAFIGGLVRLSPAQALIERLQNLEMIALVGIGAALLHRGIPGMCNGANLAFDKKAFWQVGGYEGNAHIPTGDDEFLLQKIARLPGAHVAFLNHPGAVVYTPPQSTWKAWIAQRKRWISKWKYHRTGMHKLLGAWVGILYLTWLTAAGLLLAGHYASTHFALQGCVKFSFEFVFLYALSKPHRHAVNLFDVLLLFFLYPFYAAYFVWVGSRTTSYEWKNRRMKV</sequence>
<dbReference type="PANTHER" id="PTHR43630">
    <property type="entry name" value="POLY-BETA-1,6-N-ACETYL-D-GLUCOSAMINE SYNTHASE"/>
    <property type="match status" value="1"/>
</dbReference>
<keyword evidence="4" id="KW-0472">Membrane</keyword>
<protein>
    <submittedName>
        <fullName evidence="6">Cellulose synthase/poly-beta-1,6-N-acetylglucosamine synthase-like glycosyltransferase</fullName>
    </submittedName>
</protein>
<dbReference type="AlphaFoldDB" id="A0A846MMN7"/>
<keyword evidence="2" id="KW-0328">Glycosyltransferase</keyword>
<feature type="domain" description="Glycosyltransferase 2-like" evidence="5">
    <location>
        <begin position="48"/>
        <end position="181"/>
    </location>
</feature>
<dbReference type="RefSeq" id="WP_166918060.1">
    <property type="nucleotide sequence ID" value="NZ_JAASRN010000001.1"/>
</dbReference>
<dbReference type="PANTHER" id="PTHR43630:SF1">
    <property type="entry name" value="POLY-BETA-1,6-N-ACETYL-D-GLUCOSAMINE SYNTHASE"/>
    <property type="match status" value="1"/>
</dbReference>
<evidence type="ECO:0000256" key="1">
    <source>
        <dbReference type="ARBA" id="ARBA00006739"/>
    </source>
</evidence>
<keyword evidence="3 6" id="KW-0808">Transferase</keyword>
<evidence type="ECO:0000313" key="7">
    <source>
        <dbReference type="Proteomes" id="UP000537126"/>
    </source>
</evidence>
<dbReference type="SUPFAM" id="SSF53448">
    <property type="entry name" value="Nucleotide-diphospho-sugar transferases"/>
    <property type="match status" value="1"/>
</dbReference>
<evidence type="ECO:0000256" key="3">
    <source>
        <dbReference type="ARBA" id="ARBA00022679"/>
    </source>
</evidence>
<evidence type="ECO:0000256" key="2">
    <source>
        <dbReference type="ARBA" id="ARBA00022676"/>
    </source>
</evidence>
<organism evidence="6 7">
    <name type="scientific">Thermonema lapsum</name>
    <dbReference type="NCBI Taxonomy" id="28195"/>
    <lineage>
        <taxon>Bacteria</taxon>
        <taxon>Pseudomonadati</taxon>
        <taxon>Bacteroidota</taxon>
        <taxon>Cytophagia</taxon>
        <taxon>Cytophagales</taxon>
        <taxon>Thermonemataceae</taxon>
        <taxon>Thermonema</taxon>
    </lineage>
</organism>
<accession>A0A846MMN7</accession>
<keyword evidence="4" id="KW-0812">Transmembrane</keyword>
<dbReference type="GO" id="GO:0016757">
    <property type="term" value="F:glycosyltransferase activity"/>
    <property type="evidence" value="ECO:0007669"/>
    <property type="project" value="UniProtKB-KW"/>
</dbReference>
<keyword evidence="4" id="KW-1133">Transmembrane helix</keyword>
<evidence type="ECO:0000313" key="6">
    <source>
        <dbReference type="EMBL" id="NIK72754.1"/>
    </source>
</evidence>
<reference evidence="6 7" key="1">
    <citation type="submission" date="2020-03" db="EMBL/GenBank/DDBJ databases">
        <title>Genomic Encyclopedia of Type Strains, Phase IV (KMG-IV): sequencing the most valuable type-strain genomes for metagenomic binning, comparative biology and taxonomic classification.</title>
        <authorList>
            <person name="Goeker M."/>
        </authorList>
    </citation>
    <scope>NUCLEOTIDE SEQUENCE [LARGE SCALE GENOMIC DNA]</scope>
    <source>
        <strain evidence="6 7">DSM 5718</strain>
    </source>
</reference>